<dbReference type="STRING" id="158189.SpiBuddy_1101"/>
<keyword evidence="4 6" id="KW-0378">Hydrolase</keyword>
<evidence type="ECO:0000256" key="5">
    <source>
        <dbReference type="ARBA" id="ARBA00022839"/>
    </source>
</evidence>
<evidence type="ECO:0000313" key="7">
    <source>
        <dbReference type="EMBL" id="ADY12926.1"/>
    </source>
</evidence>
<dbReference type="KEGG" id="sbu:SpiBuddy_1101"/>
<evidence type="ECO:0000256" key="6">
    <source>
        <dbReference type="HAMAP-Rule" id="MF_00337"/>
    </source>
</evidence>
<evidence type="ECO:0000256" key="1">
    <source>
        <dbReference type="ARBA" id="ARBA00009998"/>
    </source>
</evidence>
<dbReference type="EMBL" id="CP002541">
    <property type="protein sequence ID" value="ADY12926.1"/>
    <property type="molecule type" value="Genomic_DNA"/>
</dbReference>
<comment type="function">
    <text evidence="6">Bidirectionally degrades single-stranded DNA into large acid-insoluble oligonucleotides, which are then degraded further into small acid-soluble oligonucleotides.</text>
</comment>
<dbReference type="HAMAP" id="MF_00337">
    <property type="entry name" value="Exonuc_7_S"/>
    <property type="match status" value="1"/>
</dbReference>
<dbReference type="InterPro" id="IPR037004">
    <property type="entry name" value="Exonuc_VII_ssu_sf"/>
</dbReference>
<dbReference type="PANTHER" id="PTHR34137:SF1">
    <property type="entry name" value="EXODEOXYRIBONUCLEASE 7 SMALL SUBUNIT"/>
    <property type="match status" value="1"/>
</dbReference>
<dbReference type="InterPro" id="IPR003761">
    <property type="entry name" value="Exonuc_VII_S"/>
</dbReference>
<comment type="catalytic activity">
    <reaction evidence="6">
        <text>Exonucleolytic cleavage in either 5'- to 3'- or 3'- to 5'-direction to yield nucleoside 5'-phosphates.</text>
        <dbReference type="EC" id="3.1.11.6"/>
    </reaction>
</comment>
<dbReference type="HOGENOM" id="CLU_145918_3_2_12"/>
<dbReference type="Gene3D" id="1.10.287.1040">
    <property type="entry name" value="Exonuclease VII, small subunit"/>
    <property type="match status" value="1"/>
</dbReference>
<dbReference type="eggNOG" id="COG1722">
    <property type="taxonomic scope" value="Bacteria"/>
</dbReference>
<dbReference type="Pfam" id="PF02609">
    <property type="entry name" value="Exonuc_VII_S"/>
    <property type="match status" value="1"/>
</dbReference>
<reference evidence="8" key="1">
    <citation type="submission" date="2011-02" db="EMBL/GenBank/DDBJ databases">
        <title>Complete sequence of Spirochaeta sp. Buddy.</title>
        <authorList>
            <person name="Lucas S."/>
            <person name="Copeland A."/>
            <person name="Lapidus A."/>
            <person name="Cheng J.-F."/>
            <person name="Goodwin L."/>
            <person name="Pitluck S."/>
            <person name="Zeytun A."/>
            <person name="Detter J.C."/>
            <person name="Han C."/>
            <person name="Tapia R."/>
            <person name="Land M."/>
            <person name="Hauser L."/>
            <person name="Kyrpides N."/>
            <person name="Ivanova N."/>
            <person name="Mikhailova N."/>
            <person name="Pagani I."/>
            <person name="Ritalahti K.M."/>
            <person name="Loeffler F.E."/>
            <person name="Woyke T."/>
        </authorList>
    </citation>
    <scope>NUCLEOTIDE SEQUENCE [LARGE SCALE GENOMIC DNA]</scope>
    <source>
        <strain evidence="8">ATCC BAA-1886 / DSM 22777 / Buddy</strain>
    </source>
</reference>
<protein>
    <recommendedName>
        <fullName evidence="6">Exodeoxyribonuclease 7 small subunit</fullName>
        <ecNumber evidence="6">3.1.11.6</ecNumber>
    </recommendedName>
    <alternativeName>
        <fullName evidence="6">Exodeoxyribonuclease VII small subunit</fullName>
        <shortName evidence="6">Exonuclease VII small subunit</shortName>
    </alternativeName>
</protein>
<keyword evidence="5 6" id="KW-0269">Exonuclease</keyword>
<dbReference type="AlphaFoldDB" id="F0RVD4"/>
<dbReference type="GO" id="GO:0008855">
    <property type="term" value="F:exodeoxyribonuclease VII activity"/>
    <property type="evidence" value="ECO:0007669"/>
    <property type="project" value="UniProtKB-UniRule"/>
</dbReference>
<keyword evidence="2 6" id="KW-0963">Cytoplasm</keyword>
<dbReference type="SUPFAM" id="SSF116842">
    <property type="entry name" value="XseB-like"/>
    <property type="match status" value="1"/>
</dbReference>
<evidence type="ECO:0000256" key="3">
    <source>
        <dbReference type="ARBA" id="ARBA00022722"/>
    </source>
</evidence>
<comment type="similarity">
    <text evidence="1 6">Belongs to the XseB family.</text>
</comment>
<accession>F0RVD4</accession>
<name>F0RVD4_SPHGB</name>
<dbReference type="PIRSF" id="PIRSF006488">
    <property type="entry name" value="Exonuc_VII_S"/>
    <property type="match status" value="1"/>
</dbReference>
<evidence type="ECO:0000313" key="8">
    <source>
        <dbReference type="Proteomes" id="UP000008466"/>
    </source>
</evidence>
<dbReference type="EC" id="3.1.11.6" evidence="6"/>
<dbReference type="RefSeq" id="WP_013606777.1">
    <property type="nucleotide sequence ID" value="NC_015152.1"/>
</dbReference>
<dbReference type="PANTHER" id="PTHR34137">
    <property type="entry name" value="EXODEOXYRIBONUCLEASE 7 SMALL SUBUNIT"/>
    <property type="match status" value="1"/>
</dbReference>
<evidence type="ECO:0000256" key="2">
    <source>
        <dbReference type="ARBA" id="ARBA00022490"/>
    </source>
</evidence>
<proteinExistence type="inferred from homology"/>
<keyword evidence="3 6" id="KW-0540">Nuclease</keyword>
<dbReference type="NCBIfam" id="TIGR01280">
    <property type="entry name" value="xseB"/>
    <property type="match status" value="1"/>
</dbReference>
<comment type="subunit">
    <text evidence="6">Heterooligomer composed of large and small subunits.</text>
</comment>
<dbReference type="Proteomes" id="UP000008466">
    <property type="component" value="Chromosome"/>
</dbReference>
<keyword evidence="8" id="KW-1185">Reference proteome</keyword>
<gene>
    <name evidence="6" type="primary">xseB</name>
    <name evidence="7" type="ordered locus">SpiBuddy_1101</name>
</gene>
<dbReference type="GO" id="GO:0005829">
    <property type="term" value="C:cytosol"/>
    <property type="evidence" value="ECO:0007669"/>
    <property type="project" value="TreeGrafter"/>
</dbReference>
<dbReference type="OrthoDB" id="5591562at2"/>
<dbReference type="GO" id="GO:0006308">
    <property type="term" value="P:DNA catabolic process"/>
    <property type="evidence" value="ECO:0007669"/>
    <property type="project" value="UniProtKB-UniRule"/>
</dbReference>
<comment type="subcellular location">
    <subcellularLocation>
        <location evidence="6">Cytoplasm</location>
    </subcellularLocation>
</comment>
<dbReference type="GO" id="GO:0009318">
    <property type="term" value="C:exodeoxyribonuclease VII complex"/>
    <property type="evidence" value="ECO:0007669"/>
    <property type="project" value="UniProtKB-UniRule"/>
</dbReference>
<organism evidence="7 8">
    <name type="scientific">Sphaerochaeta globosa (strain ATCC BAA-1886 / DSM 22777 / Buddy)</name>
    <name type="common">Spirochaeta sp. (strain Buddy)</name>
    <dbReference type="NCBI Taxonomy" id="158189"/>
    <lineage>
        <taxon>Bacteria</taxon>
        <taxon>Pseudomonadati</taxon>
        <taxon>Spirochaetota</taxon>
        <taxon>Spirochaetia</taxon>
        <taxon>Spirochaetales</taxon>
        <taxon>Sphaerochaetaceae</taxon>
        <taxon>Sphaerochaeta</taxon>
    </lineage>
</organism>
<evidence type="ECO:0000256" key="4">
    <source>
        <dbReference type="ARBA" id="ARBA00022801"/>
    </source>
</evidence>
<sequence length="69" mass="7567">MSFETDISRIEEIAQKLNASDTSLEESIALFEEGMRLAKALEKALAEAKRSVEIVLGENPQEAEITSLA</sequence>